<keyword evidence="2" id="KW-1185">Reference proteome</keyword>
<name>A0ACC2GD24_DALPE</name>
<gene>
    <name evidence="1" type="ORF">DPEC_G00169490</name>
</gene>
<evidence type="ECO:0000313" key="2">
    <source>
        <dbReference type="Proteomes" id="UP001157502"/>
    </source>
</evidence>
<evidence type="ECO:0000313" key="1">
    <source>
        <dbReference type="EMBL" id="KAJ8001437.1"/>
    </source>
</evidence>
<accession>A0ACC2GD24</accession>
<dbReference type="EMBL" id="CM055741">
    <property type="protein sequence ID" value="KAJ8001437.1"/>
    <property type="molecule type" value="Genomic_DNA"/>
</dbReference>
<organism evidence="1 2">
    <name type="scientific">Dallia pectoralis</name>
    <name type="common">Alaska blackfish</name>
    <dbReference type="NCBI Taxonomy" id="75939"/>
    <lineage>
        <taxon>Eukaryota</taxon>
        <taxon>Metazoa</taxon>
        <taxon>Chordata</taxon>
        <taxon>Craniata</taxon>
        <taxon>Vertebrata</taxon>
        <taxon>Euteleostomi</taxon>
        <taxon>Actinopterygii</taxon>
        <taxon>Neopterygii</taxon>
        <taxon>Teleostei</taxon>
        <taxon>Protacanthopterygii</taxon>
        <taxon>Esociformes</taxon>
        <taxon>Umbridae</taxon>
        <taxon>Dallia</taxon>
    </lineage>
</organism>
<comment type="caution">
    <text evidence="1">The sequence shown here is derived from an EMBL/GenBank/DDBJ whole genome shotgun (WGS) entry which is preliminary data.</text>
</comment>
<sequence length="1146" mass="124193">MEDNELHWEDTEKLRQKLALLQKEYSRTVKRLQRAERSDAERKHARSRISNLQDQGDPGSASSSYYPALPSISLGSPAMTVPGLAIPLGPTGVVASCPGDPENSRGPSVCFLLPVDDSFPLTPEPKPDPLWGHRRSPALRLRSRRSRLRWEKRGRGGNGESAEGSGLLESCTLVEGLPFPVEYYVRTTRRMASSQSHRDLQAIILSQLKRGSHRRSRRQMTNTHTLPAEHTNDSQSLSQRTVDSMTNHTPGKGESANERLTSEVGTNPSEHLPSRGCGVRPIRGRRGRGRGRGRRLGCSLSLEPNSPSSGLDHTVTPASQPVPGVVVPERLPHSGGAGEQLYPIFRKHHPPERSNESVRSLLRSSSPRPDTQAHRPHIPSLFSGEPALHPGSLGCVISTFDLQDFHLPDDQFGQLKLQKLCSSSLPEPEPFSPYNMRRRRANGLLRSDRAALATPFPDLLPRPLSLPVCNRLRPVGSVEPSVDHNEGQPEGLHLKDYMEQSTDCQPIGTLWSDLPVDQPIGDQLSDIPVDQPIGDQLSALTEDQPIGDQLSALILDQPIGDQLSDLPVDQQIGDQLSTLTLDQPLRDQLSDLPVDQSINIHSVDRWTRCSFLQTEADTDHPTKSSTEFPSIRPETDANSSSFLLPSPSLRLLSSSPSAHTHHKHALSFPLTSSSPLPSLGVTPDPVLPSSPPTLTLPLPASPSTQTLSPPPLSPCPSTTLPPCPPSQVDSLSRPTPLPVTHPRRHTPPPSPTPLSPSNPPQLPVQPAGSLREGGEGRSTEEVREDMEGEREMDETEESVLMLTHTLNSPAGGSLVDACCVSWPLLGVCVAVAGDREVCVWGQTATPEWRRLHTWNFIEPVISVFPVPDAPGLLCVTLGQLEIREARVLCCSSLSQTALCEGEVQTVMGVPNARLVSSSHSESTPSLQVYTLSTDGSLQTTWFLVSPTERVQNLAAVEGQADALIGSTHGGHLVLWNVTTGHLLRSLILGDCFMDTVCLHGYSLCGVLFVLLQHPSLPSLGDVDERKGGALFSLVAINPLTGAIAPATRVVLPKACLSPDLGLVEVDVRGSGVVGVLRSGSVCVWQLDGCRGLQGEWLPGLGCHIARWADQGTLLTAHLNGDVCLHRYRPVHCSRDRSTDLQTGPLL</sequence>
<reference evidence="1" key="1">
    <citation type="submission" date="2021-05" db="EMBL/GenBank/DDBJ databases">
        <authorList>
            <person name="Pan Q."/>
            <person name="Jouanno E."/>
            <person name="Zahm M."/>
            <person name="Klopp C."/>
            <person name="Cabau C."/>
            <person name="Louis A."/>
            <person name="Berthelot C."/>
            <person name="Parey E."/>
            <person name="Roest Crollius H."/>
            <person name="Montfort J."/>
            <person name="Robinson-Rechavi M."/>
            <person name="Bouchez O."/>
            <person name="Lampietro C."/>
            <person name="Lopez Roques C."/>
            <person name="Donnadieu C."/>
            <person name="Postlethwait J."/>
            <person name="Bobe J."/>
            <person name="Dillon D."/>
            <person name="Chandos A."/>
            <person name="von Hippel F."/>
            <person name="Guiguen Y."/>
        </authorList>
    </citation>
    <scope>NUCLEOTIDE SEQUENCE</scope>
    <source>
        <strain evidence="1">YG-Jan2019</strain>
    </source>
</reference>
<dbReference type="Proteomes" id="UP001157502">
    <property type="component" value="Chromosome 14"/>
</dbReference>
<proteinExistence type="predicted"/>
<protein>
    <submittedName>
        <fullName evidence="1">Uncharacterized protein</fullName>
    </submittedName>
</protein>